<proteinExistence type="inferred from homology"/>
<dbReference type="PANTHER" id="PTHR30221">
    <property type="entry name" value="SMALL-CONDUCTANCE MECHANOSENSITIVE CHANNEL"/>
    <property type="match status" value="1"/>
</dbReference>
<evidence type="ECO:0000256" key="2">
    <source>
        <dbReference type="ARBA" id="ARBA00008017"/>
    </source>
</evidence>
<dbReference type="InterPro" id="IPR045275">
    <property type="entry name" value="MscS_archaea/bacteria_type"/>
</dbReference>
<dbReference type="Pfam" id="PF21082">
    <property type="entry name" value="MS_channel_3rd"/>
    <property type="match status" value="1"/>
</dbReference>
<keyword evidence="8" id="KW-0732">Signal</keyword>
<protein>
    <submittedName>
        <fullName evidence="11">Small-conductance mechanosensitive channel</fullName>
    </submittedName>
</protein>
<dbReference type="RefSeq" id="WP_184215467.1">
    <property type="nucleotide sequence ID" value="NZ_JACHIP010000002.1"/>
</dbReference>
<feature type="transmembrane region" description="Helical" evidence="7">
    <location>
        <begin position="264"/>
        <end position="285"/>
    </location>
</feature>
<dbReference type="Gene3D" id="1.10.287.1260">
    <property type="match status" value="1"/>
</dbReference>
<dbReference type="Proteomes" id="UP000540989">
    <property type="component" value="Unassembled WGS sequence"/>
</dbReference>
<feature type="transmembrane region" description="Helical" evidence="7">
    <location>
        <begin position="221"/>
        <end position="241"/>
    </location>
</feature>
<gene>
    <name evidence="11" type="ORF">HDF16_001709</name>
</gene>
<comment type="similarity">
    <text evidence="2">Belongs to the MscS (TC 1.A.23) family.</text>
</comment>
<comment type="caution">
    <text evidence="11">The sequence shown here is derived from an EMBL/GenBank/DDBJ whole genome shotgun (WGS) entry which is preliminary data.</text>
</comment>
<name>A0A7W7ZBU1_9BACT</name>
<evidence type="ECO:0000256" key="5">
    <source>
        <dbReference type="ARBA" id="ARBA00022989"/>
    </source>
</evidence>
<keyword evidence="6 7" id="KW-0472">Membrane</keyword>
<feature type="domain" description="Mechanosensitive ion channel MscS C-terminal" evidence="10">
    <location>
        <begin position="436"/>
        <end position="517"/>
    </location>
</feature>
<dbReference type="InterPro" id="IPR010920">
    <property type="entry name" value="LSM_dom_sf"/>
</dbReference>
<organism evidence="11 12">
    <name type="scientific">Granulicella aggregans</name>
    <dbReference type="NCBI Taxonomy" id="474949"/>
    <lineage>
        <taxon>Bacteria</taxon>
        <taxon>Pseudomonadati</taxon>
        <taxon>Acidobacteriota</taxon>
        <taxon>Terriglobia</taxon>
        <taxon>Terriglobales</taxon>
        <taxon>Acidobacteriaceae</taxon>
        <taxon>Granulicella</taxon>
    </lineage>
</organism>
<comment type="subcellular location">
    <subcellularLocation>
        <location evidence="1">Cell membrane</location>
        <topology evidence="1">Multi-pass membrane protein</topology>
    </subcellularLocation>
</comment>
<dbReference type="AlphaFoldDB" id="A0A7W7ZBU1"/>
<dbReference type="GO" id="GO:0008381">
    <property type="term" value="F:mechanosensitive monoatomic ion channel activity"/>
    <property type="evidence" value="ECO:0007669"/>
    <property type="project" value="InterPro"/>
</dbReference>
<dbReference type="Pfam" id="PF00924">
    <property type="entry name" value="MS_channel_2nd"/>
    <property type="match status" value="1"/>
</dbReference>
<dbReference type="InterPro" id="IPR023408">
    <property type="entry name" value="MscS_beta-dom_sf"/>
</dbReference>
<dbReference type="EMBL" id="JACHIP010000002">
    <property type="protein sequence ID" value="MBB5057024.1"/>
    <property type="molecule type" value="Genomic_DNA"/>
</dbReference>
<reference evidence="11 12" key="1">
    <citation type="submission" date="2020-08" db="EMBL/GenBank/DDBJ databases">
        <title>Genomic Encyclopedia of Type Strains, Phase IV (KMG-V): Genome sequencing to study the core and pangenomes of soil and plant-associated prokaryotes.</title>
        <authorList>
            <person name="Whitman W."/>
        </authorList>
    </citation>
    <scope>NUCLEOTIDE SEQUENCE [LARGE SCALE GENOMIC DNA]</scope>
    <source>
        <strain evidence="11 12">M8UP14</strain>
    </source>
</reference>
<evidence type="ECO:0000256" key="6">
    <source>
        <dbReference type="ARBA" id="ARBA00023136"/>
    </source>
</evidence>
<feature type="transmembrane region" description="Helical" evidence="7">
    <location>
        <begin position="346"/>
        <end position="372"/>
    </location>
</feature>
<dbReference type="PANTHER" id="PTHR30221:SF18">
    <property type="entry name" value="SLL0590 PROTEIN"/>
    <property type="match status" value="1"/>
</dbReference>
<evidence type="ECO:0000256" key="3">
    <source>
        <dbReference type="ARBA" id="ARBA00022475"/>
    </source>
</evidence>
<dbReference type="Gene3D" id="3.30.70.100">
    <property type="match status" value="1"/>
</dbReference>
<dbReference type="SUPFAM" id="SSF82689">
    <property type="entry name" value="Mechanosensitive channel protein MscS (YggB), C-terminal domain"/>
    <property type="match status" value="1"/>
</dbReference>
<accession>A0A7W7ZBU1</accession>
<keyword evidence="12" id="KW-1185">Reference proteome</keyword>
<sequence>MRVRRIAARMLVLLLFVASFCAGRAENSGKGAASAAAQPPPSQVATAPVVLQGKTLFQVPGVLSFSATTRAEAIAKRITSVYQDVNAAHAKITVSDAERTSDVAAGDLVLLSVTEQDAELAGKSRHDLAEAYARTISVSLEQLRKAYSVKTLTLGGIYALLATILLIVIFRAIGFLFGKLFSQMEIWRGTRIPSLRIQKFELLPAERIADFAIGLAKLIRLALVLVVLYFYISLVLGFFPWTRGYGQVLISYVVAPLKGLGQTIVAYLPDMFSIAVIVLVAVYFIKFTRIIFQEIGKGSIAFSGFHPEWAEPTYKIARFLILAVTGVAVFPYLPGAKSPAFQGISIFLGLLLSLGSTSAVANIVAGVILTYMRAFKLGDRVQIADTVGDVVEVSLLVTRVRTIKNVEVTIANSMVLSSHIINFSGSVQEEGLVLHTTVTIGYDAPWRQIHELLIAAAEATENILKTPAPFVLQTALDDFYVHYQTNAFTDQPARMAKTYSDLHQNIQDKFNEAGVEIMSPHFSTLRDGNPIAIPEQYLPKGYKAPTFRVGMENKRGDRE</sequence>
<evidence type="ECO:0000313" key="11">
    <source>
        <dbReference type="EMBL" id="MBB5057024.1"/>
    </source>
</evidence>
<dbReference type="InterPro" id="IPR011066">
    <property type="entry name" value="MscS_channel_C_sf"/>
</dbReference>
<evidence type="ECO:0000313" key="12">
    <source>
        <dbReference type="Proteomes" id="UP000540989"/>
    </source>
</evidence>
<dbReference type="Gene3D" id="2.30.30.60">
    <property type="match status" value="1"/>
</dbReference>
<evidence type="ECO:0000259" key="10">
    <source>
        <dbReference type="Pfam" id="PF21082"/>
    </source>
</evidence>
<feature type="domain" description="Mechanosensitive ion channel MscS" evidence="9">
    <location>
        <begin position="359"/>
        <end position="424"/>
    </location>
</feature>
<dbReference type="InterPro" id="IPR049278">
    <property type="entry name" value="MS_channel_C"/>
</dbReference>
<feature type="transmembrane region" description="Helical" evidence="7">
    <location>
        <begin position="157"/>
        <end position="178"/>
    </location>
</feature>
<evidence type="ECO:0000259" key="9">
    <source>
        <dbReference type="Pfam" id="PF00924"/>
    </source>
</evidence>
<keyword evidence="5 7" id="KW-1133">Transmembrane helix</keyword>
<feature type="transmembrane region" description="Helical" evidence="7">
    <location>
        <begin position="316"/>
        <end position="334"/>
    </location>
</feature>
<evidence type="ECO:0000256" key="7">
    <source>
        <dbReference type="SAM" id="Phobius"/>
    </source>
</evidence>
<evidence type="ECO:0000256" key="1">
    <source>
        <dbReference type="ARBA" id="ARBA00004651"/>
    </source>
</evidence>
<keyword evidence="4 7" id="KW-0812">Transmembrane</keyword>
<dbReference type="InterPro" id="IPR006685">
    <property type="entry name" value="MscS_channel_2nd"/>
</dbReference>
<keyword evidence="3" id="KW-1003">Cell membrane</keyword>
<dbReference type="SUPFAM" id="SSF50182">
    <property type="entry name" value="Sm-like ribonucleoproteins"/>
    <property type="match status" value="1"/>
</dbReference>
<dbReference type="GO" id="GO:0005886">
    <property type="term" value="C:plasma membrane"/>
    <property type="evidence" value="ECO:0007669"/>
    <property type="project" value="UniProtKB-SubCell"/>
</dbReference>
<feature type="signal peptide" evidence="8">
    <location>
        <begin position="1"/>
        <end position="24"/>
    </location>
</feature>
<feature type="chain" id="PRO_5030590326" evidence="8">
    <location>
        <begin position="25"/>
        <end position="559"/>
    </location>
</feature>
<evidence type="ECO:0000256" key="8">
    <source>
        <dbReference type="SAM" id="SignalP"/>
    </source>
</evidence>
<evidence type="ECO:0000256" key="4">
    <source>
        <dbReference type="ARBA" id="ARBA00022692"/>
    </source>
</evidence>